<dbReference type="EMBL" id="AGNK02000538">
    <property type="status" value="NOT_ANNOTATED_CDS"/>
    <property type="molecule type" value="Genomic_DNA"/>
</dbReference>
<evidence type="ECO:0000313" key="2">
    <source>
        <dbReference type="EnsemblPlants" id="KQL31367"/>
    </source>
</evidence>
<protein>
    <submittedName>
        <fullName evidence="2">Uncharacterized protein</fullName>
    </submittedName>
</protein>
<dbReference type="EnsemblPlants" id="KQL31367">
    <property type="protein sequence ID" value="KQL31367"/>
    <property type="gene ID" value="SETIT_020498mg"/>
</dbReference>
<feature type="region of interest" description="Disordered" evidence="1">
    <location>
        <begin position="1"/>
        <end position="33"/>
    </location>
</feature>
<dbReference type="AlphaFoldDB" id="K3Z1T0"/>
<name>K3Z1T0_SETIT</name>
<reference evidence="3" key="1">
    <citation type="journal article" date="2012" name="Nat. Biotechnol.">
        <title>Reference genome sequence of the model plant Setaria.</title>
        <authorList>
            <person name="Bennetzen J.L."/>
            <person name="Schmutz J."/>
            <person name="Wang H."/>
            <person name="Percifield R."/>
            <person name="Hawkins J."/>
            <person name="Pontaroli A.C."/>
            <person name="Estep M."/>
            <person name="Feng L."/>
            <person name="Vaughn J.N."/>
            <person name="Grimwood J."/>
            <person name="Jenkins J."/>
            <person name="Barry K."/>
            <person name="Lindquist E."/>
            <person name="Hellsten U."/>
            <person name="Deshpande S."/>
            <person name="Wang X."/>
            <person name="Wu X."/>
            <person name="Mitros T."/>
            <person name="Triplett J."/>
            <person name="Yang X."/>
            <person name="Ye C.Y."/>
            <person name="Mauro-Herrera M."/>
            <person name="Wang L."/>
            <person name="Li P."/>
            <person name="Sharma M."/>
            <person name="Sharma R."/>
            <person name="Ronald P.C."/>
            <person name="Panaud O."/>
            <person name="Kellogg E.A."/>
            <person name="Brutnell T.P."/>
            <person name="Doust A.N."/>
            <person name="Tuskan G.A."/>
            <person name="Rokhsar D."/>
            <person name="Devos K.M."/>
        </authorList>
    </citation>
    <scope>NUCLEOTIDE SEQUENCE [LARGE SCALE GENOMIC DNA]</scope>
    <source>
        <strain evidence="3">cv. Yugu1</strain>
    </source>
</reference>
<accession>K3Z1T0</accession>
<dbReference type="HOGENOM" id="CLU_3385602_0_0_1"/>
<sequence length="33" mass="3447">MEPPPGTRGPPGPKLGFGTNVANISTGFKSDRY</sequence>
<reference evidence="2" key="2">
    <citation type="submission" date="2018-08" db="UniProtKB">
        <authorList>
            <consortium name="EnsemblPlants"/>
        </authorList>
    </citation>
    <scope>IDENTIFICATION</scope>
    <source>
        <strain evidence="2">Yugu1</strain>
    </source>
</reference>
<keyword evidence="3" id="KW-1185">Reference proteome</keyword>
<evidence type="ECO:0000256" key="1">
    <source>
        <dbReference type="SAM" id="MobiDB-lite"/>
    </source>
</evidence>
<evidence type="ECO:0000313" key="3">
    <source>
        <dbReference type="Proteomes" id="UP000004995"/>
    </source>
</evidence>
<feature type="compositionally biased region" description="Pro residues" evidence="1">
    <location>
        <begin position="1"/>
        <end position="13"/>
    </location>
</feature>
<dbReference type="Gramene" id="KQL31367">
    <property type="protein sequence ID" value="KQL31367"/>
    <property type="gene ID" value="SETIT_020498mg"/>
</dbReference>
<organism evidence="2 3">
    <name type="scientific">Setaria italica</name>
    <name type="common">Foxtail millet</name>
    <name type="synonym">Panicum italicum</name>
    <dbReference type="NCBI Taxonomy" id="4555"/>
    <lineage>
        <taxon>Eukaryota</taxon>
        <taxon>Viridiplantae</taxon>
        <taxon>Streptophyta</taxon>
        <taxon>Embryophyta</taxon>
        <taxon>Tracheophyta</taxon>
        <taxon>Spermatophyta</taxon>
        <taxon>Magnoliopsida</taxon>
        <taxon>Liliopsida</taxon>
        <taxon>Poales</taxon>
        <taxon>Poaceae</taxon>
        <taxon>PACMAD clade</taxon>
        <taxon>Panicoideae</taxon>
        <taxon>Panicodae</taxon>
        <taxon>Paniceae</taxon>
        <taxon>Cenchrinae</taxon>
        <taxon>Setaria</taxon>
    </lineage>
</organism>
<dbReference type="InParanoid" id="K3Z1T0"/>
<feature type="compositionally biased region" description="Polar residues" evidence="1">
    <location>
        <begin position="20"/>
        <end position="33"/>
    </location>
</feature>
<proteinExistence type="predicted"/>
<dbReference type="Proteomes" id="UP000004995">
    <property type="component" value="Unassembled WGS sequence"/>
</dbReference>